<dbReference type="OMA" id="HLYGTPW"/>
<evidence type="ECO:0000313" key="3">
    <source>
        <dbReference type="EMBL" id="OJJ94912.1"/>
    </source>
</evidence>
<protein>
    <submittedName>
        <fullName evidence="3">Uncharacterized protein</fullName>
    </submittedName>
</protein>
<dbReference type="GO" id="GO:0009116">
    <property type="term" value="P:nucleoside metabolic process"/>
    <property type="evidence" value="ECO:0007669"/>
    <property type="project" value="InterPro"/>
</dbReference>
<dbReference type="EMBL" id="KV878992">
    <property type="protein sequence ID" value="OJJ94912.1"/>
    <property type="molecule type" value="Genomic_DNA"/>
</dbReference>
<organism evidence="3 4">
    <name type="scientific">Aspergillus aculeatus (strain ATCC 16872 / CBS 172.66 / WB 5094)</name>
    <dbReference type="NCBI Taxonomy" id="690307"/>
    <lineage>
        <taxon>Eukaryota</taxon>
        <taxon>Fungi</taxon>
        <taxon>Dikarya</taxon>
        <taxon>Ascomycota</taxon>
        <taxon>Pezizomycotina</taxon>
        <taxon>Eurotiomycetes</taxon>
        <taxon>Eurotiomycetidae</taxon>
        <taxon>Eurotiales</taxon>
        <taxon>Aspergillaceae</taxon>
        <taxon>Aspergillus</taxon>
        <taxon>Aspergillus subgen. Circumdati</taxon>
    </lineage>
</organism>
<dbReference type="InterPro" id="IPR000845">
    <property type="entry name" value="Nucleoside_phosphorylase_d"/>
</dbReference>
<dbReference type="Proteomes" id="UP000184546">
    <property type="component" value="Unassembled WGS sequence"/>
</dbReference>
<evidence type="ECO:0000259" key="1">
    <source>
        <dbReference type="Pfam" id="PF01048"/>
    </source>
</evidence>
<gene>
    <name evidence="3" type="ORF">ASPACDRAFT_64839</name>
</gene>
<evidence type="ECO:0000259" key="2">
    <source>
        <dbReference type="Pfam" id="PF24476"/>
    </source>
</evidence>
<dbReference type="PANTHER" id="PTHR46082:SF11">
    <property type="entry name" value="AAA+ ATPASE DOMAIN-CONTAINING PROTEIN-RELATED"/>
    <property type="match status" value="1"/>
</dbReference>
<dbReference type="GeneID" id="30977855"/>
<dbReference type="Pfam" id="PF24476">
    <property type="entry name" value="DUF7580"/>
    <property type="match status" value="1"/>
</dbReference>
<dbReference type="AlphaFoldDB" id="A0A1L9WFF2"/>
<dbReference type="OrthoDB" id="1577640at2759"/>
<dbReference type="STRING" id="690307.A0A1L9WFF2"/>
<evidence type="ECO:0000313" key="4">
    <source>
        <dbReference type="Proteomes" id="UP000184546"/>
    </source>
</evidence>
<dbReference type="InterPro" id="IPR035994">
    <property type="entry name" value="Nucleoside_phosphorylase_sf"/>
</dbReference>
<proteinExistence type="predicted"/>
<dbReference type="VEuPathDB" id="FungiDB:ASPACDRAFT_64839"/>
<accession>A0A1L9WFF2</accession>
<feature type="domain" description="Nucleoside phosphorylase" evidence="1">
    <location>
        <begin position="621"/>
        <end position="897"/>
    </location>
</feature>
<dbReference type="SUPFAM" id="SSF53167">
    <property type="entry name" value="Purine and uridine phosphorylases"/>
    <property type="match status" value="1"/>
</dbReference>
<dbReference type="Gene3D" id="3.40.50.1580">
    <property type="entry name" value="Nucleoside phosphorylase domain"/>
    <property type="match status" value="1"/>
</dbReference>
<feature type="domain" description="DUF7580" evidence="2">
    <location>
        <begin position="180"/>
        <end position="515"/>
    </location>
</feature>
<name>A0A1L9WFF2_ASPA1</name>
<keyword evidence="4" id="KW-1185">Reference proteome</keyword>
<dbReference type="PANTHER" id="PTHR46082">
    <property type="entry name" value="ATP/GTP-BINDING PROTEIN-RELATED"/>
    <property type="match status" value="1"/>
</dbReference>
<dbReference type="GO" id="GO:0003824">
    <property type="term" value="F:catalytic activity"/>
    <property type="evidence" value="ECO:0007669"/>
    <property type="project" value="InterPro"/>
</dbReference>
<sequence>MGPVSTYGETDFAGLQARSRVSFLLETFVLFREIADCLSSYEQDRDLRQSYRYLHVQILLLNEQIESSHFPSKSTVLAPLAWLLLKRFTSLLRPPVKNSLQSPAGALQRLADVQAGWGHLTSWPEKIAYSRTNLAWETKQVWDEVASFLEECADALDAPGPDPIVESRPPVSTVNVSIPSSVHVEANLVFNALLASAQTCHCMPCHTYTARLRLATYRSRRQTEQKCVFSLMLSPNESYWQEVLIHAAVPEKTPKVRIAVEENTLRTRRGPTSILVNKLCDHVSPQHFRRCLNMEVENGKLRKFKSADSQMRLKTIPVRLEQILEAHPKSLGDKIKRVLAVLLGHCVLHLYGTPWLQPGSFNSSNIIFLGTSAAVPLQPFIHSRVWARFHGNDQSDDEECRDPDDLPLHPHPGLVMLAILLIEIYQATSIRSLVRSYGAGWESLELMDENSRFHVAREAFRKCSPSFSDNYRIAVARCLDVQFGIDDEDNELGNHDFKGLVYMEIVQRLEAELRQGFSDMSLDHLDDIAPKIDLNSLETIRLPGANEFEVDLFQSVVATAGSRSSTPAREFSIPGSMPPKLNQVDARGSHYPSLEPVQRSRSVPIARTQSPKRFACGDYTVGWISALDKEMATARATLDEEHSLPHDYRFDHNTYTLGCIGTHNVVLTCLPDGIMGTTAAAIIAQRMCQTFPHIRIGLMLGIGGAAPSVTHDIRLGDVIVGTPHHGQSGVIQYDFGKRTEAGRIHIVSALNRPPDALLTAVNSLKSKHLLYGPGLTQYLDAMVHRYPLLQAEFAHPGPGHDHLYQSDYGHPSPAGSCSTCDPARIVPRAPRATTAPVVHYGLIASGNQVMKHGPTRDRMQAELDILCFEMEAAGLVDSFPCLVIRGVSDYADSHKNDRWRGYAAAVASAYAKELLVSMSGISNSRDGAGWTDP</sequence>
<dbReference type="Pfam" id="PF01048">
    <property type="entry name" value="PNP_UDP_1"/>
    <property type="match status" value="1"/>
</dbReference>
<dbReference type="InterPro" id="IPR056002">
    <property type="entry name" value="DUF7580"/>
</dbReference>
<reference evidence="4" key="1">
    <citation type="journal article" date="2017" name="Genome Biol.">
        <title>Comparative genomics reveals high biological diversity and specific adaptations in the industrially and medically important fungal genus Aspergillus.</title>
        <authorList>
            <person name="de Vries R.P."/>
            <person name="Riley R."/>
            <person name="Wiebenga A."/>
            <person name="Aguilar-Osorio G."/>
            <person name="Amillis S."/>
            <person name="Uchima C.A."/>
            <person name="Anderluh G."/>
            <person name="Asadollahi M."/>
            <person name="Askin M."/>
            <person name="Barry K."/>
            <person name="Battaglia E."/>
            <person name="Bayram O."/>
            <person name="Benocci T."/>
            <person name="Braus-Stromeyer S.A."/>
            <person name="Caldana C."/>
            <person name="Canovas D."/>
            <person name="Cerqueira G.C."/>
            <person name="Chen F."/>
            <person name="Chen W."/>
            <person name="Choi C."/>
            <person name="Clum A."/>
            <person name="Dos Santos R.A."/>
            <person name="Damasio A.R."/>
            <person name="Diallinas G."/>
            <person name="Emri T."/>
            <person name="Fekete E."/>
            <person name="Flipphi M."/>
            <person name="Freyberg S."/>
            <person name="Gallo A."/>
            <person name="Gournas C."/>
            <person name="Habgood R."/>
            <person name="Hainaut M."/>
            <person name="Harispe M.L."/>
            <person name="Henrissat B."/>
            <person name="Hilden K.S."/>
            <person name="Hope R."/>
            <person name="Hossain A."/>
            <person name="Karabika E."/>
            <person name="Karaffa L."/>
            <person name="Karanyi Z."/>
            <person name="Krasevec N."/>
            <person name="Kuo A."/>
            <person name="Kusch H."/>
            <person name="LaButti K."/>
            <person name="Lagendijk E.L."/>
            <person name="Lapidus A."/>
            <person name="Levasseur A."/>
            <person name="Lindquist E."/>
            <person name="Lipzen A."/>
            <person name="Logrieco A.F."/>
            <person name="MacCabe A."/>
            <person name="Maekelae M.R."/>
            <person name="Malavazi I."/>
            <person name="Melin P."/>
            <person name="Meyer V."/>
            <person name="Mielnichuk N."/>
            <person name="Miskei M."/>
            <person name="Molnar A.P."/>
            <person name="Mule G."/>
            <person name="Ngan C.Y."/>
            <person name="Orejas M."/>
            <person name="Orosz E."/>
            <person name="Ouedraogo J.P."/>
            <person name="Overkamp K.M."/>
            <person name="Park H.-S."/>
            <person name="Perrone G."/>
            <person name="Piumi F."/>
            <person name="Punt P.J."/>
            <person name="Ram A.F."/>
            <person name="Ramon A."/>
            <person name="Rauscher S."/>
            <person name="Record E."/>
            <person name="Riano-Pachon D.M."/>
            <person name="Robert V."/>
            <person name="Roehrig J."/>
            <person name="Ruller R."/>
            <person name="Salamov A."/>
            <person name="Salih N.S."/>
            <person name="Samson R.A."/>
            <person name="Sandor E."/>
            <person name="Sanguinetti M."/>
            <person name="Schuetze T."/>
            <person name="Sepcic K."/>
            <person name="Shelest E."/>
            <person name="Sherlock G."/>
            <person name="Sophianopoulou V."/>
            <person name="Squina F.M."/>
            <person name="Sun H."/>
            <person name="Susca A."/>
            <person name="Todd R.B."/>
            <person name="Tsang A."/>
            <person name="Unkles S.E."/>
            <person name="van de Wiele N."/>
            <person name="van Rossen-Uffink D."/>
            <person name="Oliveira J.V."/>
            <person name="Vesth T.C."/>
            <person name="Visser J."/>
            <person name="Yu J.-H."/>
            <person name="Zhou M."/>
            <person name="Andersen M.R."/>
            <person name="Archer D.B."/>
            <person name="Baker S.E."/>
            <person name="Benoit I."/>
            <person name="Brakhage A.A."/>
            <person name="Braus G.H."/>
            <person name="Fischer R."/>
            <person name="Frisvad J.C."/>
            <person name="Goldman G.H."/>
            <person name="Houbraken J."/>
            <person name="Oakley B."/>
            <person name="Pocsi I."/>
            <person name="Scazzocchio C."/>
            <person name="Seiboth B."/>
            <person name="vanKuyk P.A."/>
            <person name="Wortman J."/>
            <person name="Dyer P.S."/>
            <person name="Grigoriev I.V."/>
        </authorList>
    </citation>
    <scope>NUCLEOTIDE SEQUENCE [LARGE SCALE GENOMIC DNA]</scope>
    <source>
        <strain evidence="4">ATCC 16872 / CBS 172.66 / WB 5094</strain>
    </source>
</reference>
<dbReference type="RefSeq" id="XP_020051252.1">
    <property type="nucleotide sequence ID" value="XM_020204041.1"/>
</dbReference>
<dbReference type="InterPro" id="IPR053137">
    <property type="entry name" value="NLR-like"/>
</dbReference>